<organism evidence="1 2">
    <name type="scientific">Nocardia aurantiaca</name>
    <dbReference type="NCBI Taxonomy" id="2675850"/>
    <lineage>
        <taxon>Bacteria</taxon>
        <taxon>Bacillati</taxon>
        <taxon>Actinomycetota</taxon>
        <taxon>Actinomycetes</taxon>
        <taxon>Mycobacteriales</taxon>
        <taxon>Nocardiaceae</taxon>
        <taxon>Nocardia</taxon>
    </lineage>
</organism>
<comment type="caution">
    <text evidence="1">The sequence shown here is derived from an EMBL/GenBank/DDBJ whole genome shotgun (WGS) entry which is preliminary data.</text>
</comment>
<dbReference type="SMART" id="SM01236">
    <property type="entry name" value="Haem_oxygenase_2"/>
    <property type="match status" value="1"/>
</dbReference>
<gene>
    <name evidence="1" type="ORF">GLP40_20715</name>
</gene>
<evidence type="ECO:0000313" key="1">
    <source>
        <dbReference type="EMBL" id="MTE15187.1"/>
    </source>
</evidence>
<protein>
    <submittedName>
        <fullName evidence="1">Iron-containing redox enzyme family protein</fullName>
    </submittedName>
</protein>
<proteinExistence type="predicted"/>
<dbReference type="AlphaFoldDB" id="A0A6I3KZZ4"/>
<dbReference type="InterPro" id="IPR016084">
    <property type="entry name" value="Haem_Oase-like_multi-hlx"/>
</dbReference>
<keyword evidence="2" id="KW-1185">Reference proteome</keyword>
<dbReference type="RefSeq" id="WP_154789600.1">
    <property type="nucleotide sequence ID" value="NZ_WMBB01000009.1"/>
</dbReference>
<name>A0A6I3KZZ4_9NOCA</name>
<accession>A0A6I3KZZ4</accession>
<dbReference type="Proteomes" id="UP000432464">
    <property type="component" value="Unassembled WGS sequence"/>
</dbReference>
<dbReference type="Gene3D" id="1.20.910.10">
    <property type="entry name" value="Heme oxygenase-like"/>
    <property type="match status" value="1"/>
</dbReference>
<dbReference type="SUPFAM" id="SSF48613">
    <property type="entry name" value="Heme oxygenase-like"/>
    <property type="match status" value="1"/>
</dbReference>
<sequence length="346" mass="38601">MSAEKPDRRRALPKPCGELSAGVIEALGSSVGSSMPRMPRDTAPDGRDLQLALHTCYALHYEGFDGVDVGWEWDPGLLGLRASMERQFLEMLRTDAGRDLDLDAELDALLTIRDDDAGVAGFLLEEGQPWQVREYFVHRSVLHHQEADPYAWLIPRLRGRAKAALVAVEFDEFGGGHADRIHQRLYADLLAGAGLDPSYLFYLDAVPAEMLAIVNMMSLFGLHRGLRGAGIGHFAAVEITSSPASRRLVRALERLHADPSCTRFYREHVEADAVHEQLMRREVIGDLLATEPELRASIAFGIRATGLLEDRFSEHVLARWRDNRTSLLIGDRVRARDEFDGPLTNE</sequence>
<reference evidence="1 2" key="1">
    <citation type="submission" date="2019-11" db="EMBL/GenBank/DDBJ databases">
        <title>Nocardia sp. nov. CT2-14 isolated from soil.</title>
        <authorList>
            <person name="Kanchanasin P."/>
            <person name="Tanasupawat S."/>
            <person name="Yuki M."/>
            <person name="Kudo T."/>
        </authorList>
    </citation>
    <scope>NUCLEOTIDE SEQUENCE [LARGE SCALE GENOMIC DNA]</scope>
    <source>
        <strain evidence="1 2">CT2-14</strain>
    </source>
</reference>
<evidence type="ECO:0000313" key="2">
    <source>
        <dbReference type="Proteomes" id="UP000432464"/>
    </source>
</evidence>
<dbReference type="EMBL" id="WMBB01000009">
    <property type="protein sequence ID" value="MTE15187.1"/>
    <property type="molecule type" value="Genomic_DNA"/>
</dbReference>
<dbReference type="Pfam" id="PF14518">
    <property type="entry name" value="Haem_oxygenas_2"/>
    <property type="match status" value="1"/>
</dbReference>